<dbReference type="GO" id="GO:0006565">
    <property type="term" value="P:L-serine catabolic process"/>
    <property type="evidence" value="ECO:0007669"/>
    <property type="project" value="TreeGrafter"/>
</dbReference>
<dbReference type="GO" id="GO:0003941">
    <property type="term" value="F:L-serine ammonia-lyase activity"/>
    <property type="evidence" value="ECO:0007669"/>
    <property type="project" value="TreeGrafter"/>
</dbReference>
<dbReference type="PANTHER" id="PTHR48078:SF6">
    <property type="entry name" value="L-THREONINE DEHYDRATASE CATABOLIC TDCB"/>
    <property type="match status" value="1"/>
</dbReference>
<dbReference type="Gene3D" id="3.30.70.260">
    <property type="match status" value="1"/>
</dbReference>
<dbReference type="CDD" id="cd04886">
    <property type="entry name" value="ACT_ThrD-II-like"/>
    <property type="match status" value="1"/>
</dbReference>
<dbReference type="InterPro" id="IPR001926">
    <property type="entry name" value="TrpB-like_PALP"/>
</dbReference>
<evidence type="ECO:0000256" key="2">
    <source>
        <dbReference type="ARBA" id="ARBA00010869"/>
    </source>
</evidence>
<dbReference type="InterPro" id="IPR050147">
    <property type="entry name" value="Ser/Thr_Dehydratase"/>
</dbReference>
<name>A0AAP2Z188_9EURY</name>
<comment type="cofactor">
    <cofactor evidence="1">
        <name>pyridoxal 5'-phosphate</name>
        <dbReference type="ChEBI" id="CHEBI:597326"/>
    </cofactor>
</comment>
<dbReference type="InterPro" id="IPR036052">
    <property type="entry name" value="TrpB-like_PALP_sf"/>
</dbReference>
<dbReference type="EMBL" id="JAOPKA010000014">
    <property type="protein sequence ID" value="MCU4743266.1"/>
    <property type="molecule type" value="Genomic_DNA"/>
</dbReference>
<dbReference type="CDD" id="cd01562">
    <property type="entry name" value="Thr-dehyd"/>
    <property type="match status" value="1"/>
</dbReference>
<evidence type="ECO:0000256" key="5">
    <source>
        <dbReference type="ARBA" id="ARBA00023239"/>
    </source>
</evidence>
<dbReference type="FunFam" id="3.40.50.1100:FF:000005">
    <property type="entry name" value="Threonine dehydratase catabolic"/>
    <property type="match status" value="1"/>
</dbReference>
<dbReference type="SUPFAM" id="SSF53686">
    <property type="entry name" value="Tryptophan synthase beta subunit-like PLP-dependent enzymes"/>
    <property type="match status" value="1"/>
</dbReference>
<dbReference type="RefSeq" id="WP_338005084.1">
    <property type="nucleotide sequence ID" value="NZ_JAOPKA010000014.1"/>
</dbReference>
<feature type="domain" description="ACT" evidence="6">
    <location>
        <begin position="331"/>
        <end position="406"/>
    </location>
</feature>
<evidence type="ECO:0000313" key="7">
    <source>
        <dbReference type="EMBL" id="MCU4743266.1"/>
    </source>
</evidence>
<reference evidence="7" key="1">
    <citation type="submission" date="2022-09" db="EMBL/GenBank/DDBJ databases">
        <title>Enrichment on poylsaccharides allowed isolation of novel metabolic and taxonomic groups of Haloarchaea.</title>
        <authorList>
            <person name="Sorokin D.Y."/>
            <person name="Elcheninov A.G."/>
            <person name="Khizhniak T.V."/>
            <person name="Kolganova T.V."/>
            <person name="Kublanov I.V."/>
        </authorList>
    </citation>
    <scope>NUCLEOTIDE SEQUENCE</scope>
    <source>
        <strain evidence="7">AArc-xg1-1</strain>
    </source>
</reference>
<evidence type="ECO:0000256" key="4">
    <source>
        <dbReference type="ARBA" id="ARBA00022898"/>
    </source>
</evidence>
<dbReference type="GO" id="GO:0006567">
    <property type="term" value="P:L-threonine catabolic process"/>
    <property type="evidence" value="ECO:0007669"/>
    <property type="project" value="InterPro"/>
</dbReference>
<dbReference type="Gene3D" id="3.40.50.1100">
    <property type="match status" value="2"/>
</dbReference>
<dbReference type="NCBIfam" id="TIGR01127">
    <property type="entry name" value="ilvA_1Cterm"/>
    <property type="match status" value="1"/>
</dbReference>
<dbReference type="FunFam" id="3.40.50.1100:FF:000007">
    <property type="entry name" value="L-threonine dehydratase catabolic TdcB"/>
    <property type="match status" value="1"/>
</dbReference>
<dbReference type="AlphaFoldDB" id="A0AAP2Z188"/>
<gene>
    <name evidence="7" type="primary">ilvA</name>
    <name evidence="7" type="ORF">OB960_17910</name>
</gene>
<proteinExistence type="inferred from homology"/>
<dbReference type="InterPro" id="IPR005789">
    <property type="entry name" value="Thr_deHydtase_catblc"/>
</dbReference>
<dbReference type="PANTHER" id="PTHR48078">
    <property type="entry name" value="THREONINE DEHYDRATASE, MITOCHONDRIAL-RELATED"/>
    <property type="match status" value="1"/>
</dbReference>
<keyword evidence="4" id="KW-0663">Pyridoxal phosphate</keyword>
<dbReference type="Proteomes" id="UP001321018">
    <property type="component" value="Unassembled WGS sequence"/>
</dbReference>
<dbReference type="GO" id="GO:0009097">
    <property type="term" value="P:isoleucine biosynthetic process"/>
    <property type="evidence" value="ECO:0007669"/>
    <property type="project" value="TreeGrafter"/>
</dbReference>
<comment type="caution">
    <text evidence="7">The sequence shown here is derived from an EMBL/GenBank/DDBJ whole genome shotgun (WGS) entry which is preliminary data.</text>
</comment>
<organism evidence="7 8">
    <name type="scientific">Natronoglomus mannanivorans</name>
    <dbReference type="NCBI Taxonomy" id="2979990"/>
    <lineage>
        <taxon>Archaea</taxon>
        <taxon>Methanobacteriati</taxon>
        <taxon>Methanobacteriota</taxon>
        <taxon>Stenosarchaea group</taxon>
        <taxon>Halobacteria</taxon>
        <taxon>Halobacteriales</taxon>
        <taxon>Natrialbaceae</taxon>
        <taxon>Natronoglomus</taxon>
    </lineage>
</organism>
<dbReference type="InterPro" id="IPR044561">
    <property type="entry name" value="ACT_ThrD-II-like"/>
</dbReference>
<dbReference type="EC" id="4.3.1.19" evidence="3"/>
<keyword evidence="5 7" id="KW-0456">Lyase</keyword>
<dbReference type="InterPro" id="IPR002912">
    <property type="entry name" value="ACT_dom"/>
</dbReference>
<sequence length="406" mass="42898">MPAISGSTVRAARERFDDPDIVQRTPIEYSRSLSDLASAEIHLKMEHLQRTGSFKTRGAYNKLQDVAARDDITEVVAASAGNHAQGVALAAAKTGVPATIVMPTTAPQTKIDATRGYGADVVLEGLTFGQAVDHARTLSDRSGVEFVHAFDDPLIVAGQGTLGLEVLEDVPDIDTIVVPIGGGGLIGGISAVLAEERPDVRIVGVQAEDASTVPDSLDKGYPLPTDDVDTIADGIATGSISELTFSLIREHVDEIITVSEEELASGVVFLLERAKQLVEGAGAASVAALLSGRLDVSGETVVPVLSGGNLDMSMLQTLLTHELTARKQQIRLRVRIDDGPGKLADISDRIAGLDANIRTVHHYRADNSLSVGEAFLVFLVETSGESHAAKIIETIEEQGYDVDLVN</sequence>
<evidence type="ECO:0000313" key="8">
    <source>
        <dbReference type="Proteomes" id="UP001321018"/>
    </source>
</evidence>
<evidence type="ECO:0000256" key="3">
    <source>
        <dbReference type="ARBA" id="ARBA00012096"/>
    </source>
</evidence>
<dbReference type="Pfam" id="PF00291">
    <property type="entry name" value="PALP"/>
    <property type="match status" value="1"/>
</dbReference>
<dbReference type="GO" id="GO:0004794">
    <property type="term" value="F:threonine deaminase activity"/>
    <property type="evidence" value="ECO:0007669"/>
    <property type="project" value="UniProtKB-EC"/>
</dbReference>
<evidence type="ECO:0000256" key="1">
    <source>
        <dbReference type="ARBA" id="ARBA00001933"/>
    </source>
</evidence>
<evidence type="ECO:0000259" key="6">
    <source>
        <dbReference type="PROSITE" id="PS51671"/>
    </source>
</evidence>
<protein>
    <recommendedName>
        <fullName evidence="3">threonine ammonia-lyase</fullName>
        <ecNumber evidence="3">4.3.1.19</ecNumber>
    </recommendedName>
</protein>
<comment type="similarity">
    <text evidence="2">Belongs to the serine/threonine dehydratase family.</text>
</comment>
<accession>A0AAP2Z188</accession>
<dbReference type="PROSITE" id="PS51671">
    <property type="entry name" value="ACT"/>
    <property type="match status" value="1"/>
</dbReference>